<dbReference type="Pfam" id="PF00098">
    <property type="entry name" value="zf-CCHC"/>
    <property type="match status" value="1"/>
</dbReference>
<feature type="compositionally biased region" description="Basic and acidic residues" evidence="2">
    <location>
        <begin position="139"/>
        <end position="154"/>
    </location>
</feature>
<feature type="domain" description="CCHC-type" evidence="3">
    <location>
        <begin position="172"/>
        <end position="186"/>
    </location>
</feature>
<dbReference type="GO" id="GO:0008270">
    <property type="term" value="F:zinc ion binding"/>
    <property type="evidence" value="ECO:0007669"/>
    <property type="project" value="UniProtKB-KW"/>
</dbReference>
<dbReference type="PROSITE" id="PS50158">
    <property type="entry name" value="ZF_CCHC"/>
    <property type="match status" value="1"/>
</dbReference>
<keyword evidence="1" id="KW-0479">Metal-binding</keyword>
<evidence type="ECO:0000256" key="1">
    <source>
        <dbReference type="PROSITE-ProRule" id="PRU00047"/>
    </source>
</evidence>
<dbReference type="SMART" id="SM00343">
    <property type="entry name" value="ZnF_C2HC"/>
    <property type="match status" value="1"/>
</dbReference>
<sequence length="488" mass="55511">MFILKTTTEEYVLEHIRETKTPTEAWDTFTKLFSKKNDTNSNLLRVKSLYREISELDPEAPIGEARLKRIIVHGLKPEFKSFVVVVQGWPTQPSLVEFKNLLAGQEVLAKKLGGVSLKNDEEALSASKGMRNSNSNGSKRSDDKTRGHQSERSTRTAGGSKNRNNAKKFEGKCYNCGKKGHMARNCWSKKNIAESNIATLKAEDEWDFEASFAADEDELAFAAIISNQINYESDWIVDLGCSNHMTGDKKKVEERVKIHGKSSCCDSRQLKITDSTHNMMKKSMLKELPKLEVRRDTVCAGFQYGKSHQFPYEESNFRVKKPLELNSDVFGPVKQAFIGGMKYMVTFINDFLRYVLVHFMKNKSKTLTKFKEFKKSVETEIGRDVQSYEPTMEENTHQTSSRISFRRPKYACSSHVPALHNRIACLKGKTDTLQKYGEGTTVKENDGGIVTQQPRNVTYLKMLCLMKPPLGGPLARKYYQVPVFLKRS</sequence>
<dbReference type="GO" id="GO:0003676">
    <property type="term" value="F:nucleic acid binding"/>
    <property type="evidence" value="ECO:0007669"/>
    <property type="project" value="InterPro"/>
</dbReference>
<comment type="caution">
    <text evidence="4">The sequence shown here is derived from an EMBL/GenBank/DDBJ whole genome shotgun (WGS) entry which is preliminary data.</text>
</comment>
<protein>
    <recommendedName>
        <fullName evidence="3">CCHC-type domain-containing protein</fullName>
    </recommendedName>
</protein>
<dbReference type="AlphaFoldDB" id="A0AAW2QIU8"/>
<dbReference type="InterPro" id="IPR001878">
    <property type="entry name" value="Znf_CCHC"/>
</dbReference>
<reference evidence="4" key="2">
    <citation type="journal article" date="2024" name="Plant">
        <title>Genomic evolution and insights into agronomic trait innovations of Sesamum species.</title>
        <authorList>
            <person name="Miao H."/>
            <person name="Wang L."/>
            <person name="Qu L."/>
            <person name="Liu H."/>
            <person name="Sun Y."/>
            <person name="Le M."/>
            <person name="Wang Q."/>
            <person name="Wei S."/>
            <person name="Zheng Y."/>
            <person name="Lin W."/>
            <person name="Duan Y."/>
            <person name="Cao H."/>
            <person name="Xiong S."/>
            <person name="Wang X."/>
            <person name="Wei L."/>
            <person name="Li C."/>
            <person name="Ma Q."/>
            <person name="Ju M."/>
            <person name="Zhao R."/>
            <person name="Li G."/>
            <person name="Mu C."/>
            <person name="Tian Q."/>
            <person name="Mei H."/>
            <person name="Zhang T."/>
            <person name="Gao T."/>
            <person name="Zhang H."/>
        </authorList>
    </citation>
    <scope>NUCLEOTIDE SEQUENCE</scope>
    <source>
        <strain evidence="4">G02</strain>
    </source>
</reference>
<reference evidence="4" key="1">
    <citation type="submission" date="2020-06" db="EMBL/GenBank/DDBJ databases">
        <authorList>
            <person name="Li T."/>
            <person name="Hu X."/>
            <person name="Zhang T."/>
            <person name="Song X."/>
            <person name="Zhang H."/>
            <person name="Dai N."/>
            <person name="Sheng W."/>
            <person name="Hou X."/>
            <person name="Wei L."/>
        </authorList>
    </citation>
    <scope>NUCLEOTIDE SEQUENCE</scope>
    <source>
        <strain evidence="4">G02</strain>
        <tissue evidence="4">Leaf</tissue>
    </source>
</reference>
<dbReference type="SUPFAM" id="SSF57756">
    <property type="entry name" value="Retrovirus zinc finger-like domains"/>
    <property type="match status" value="1"/>
</dbReference>
<gene>
    <name evidence="4" type="ORF">Sradi_3663900</name>
</gene>
<evidence type="ECO:0000313" key="4">
    <source>
        <dbReference type="EMBL" id="KAL0367738.1"/>
    </source>
</evidence>
<feature type="region of interest" description="Disordered" evidence="2">
    <location>
        <begin position="124"/>
        <end position="164"/>
    </location>
</feature>
<name>A0AAW2QIU8_SESRA</name>
<evidence type="ECO:0000259" key="3">
    <source>
        <dbReference type="PROSITE" id="PS50158"/>
    </source>
</evidence>
<keyword evidence="1" id="KW-0862">Zinc</keyword>
<dbReference type="PANTHER" id="PTHR47481">
    <property type="match status" value="1"/>
</dbReference>
<evidence type="ECO:0000256" key="2">
    <source>
        <dbReference type="SAM" id="MobiDB-lite"/>
    </source>
</evidence>
<accession>A0AAW2QIU8</accession>
<dbReference type="InterPro" id="IPR036875">
    <property type="entry name" value="Znf_CCHC_sf"/>
</dbReference>
<dbReference type="Gene3D" id="4.10.60.10">
    <property type="entry name" value="Zinc finger, CCHC-type"/>
    <property type="match status" value="1"/>
</dbReference>
<organism evidence="4">
    <name type="scientific">Sesamum radiatum</name>
    <name type="common">Black benniseed</name>
    <dbReference type="NCBI Taxonomy" id="300843"/>
    <lineage>
        <taxon>Eukaryota</taxon>
        <taxon>Viridiplantae</taxon>
        <taxon>Streptophyta</taxon>
        <taxon>Embryophyta</taxon>
        <taxon>Tracheophyta</taxon>
        <taxon>Spermatophyta</taxon>
        <taxon>Magnoliopsida</taxon>
        <taxon>eudicotyledons</taxon>
        <taxon>Gunneridae</taxon>
        <taxon>Pentapetalae</taxon>
        <taxon>asterids</taxon>
        <taxon>lamiids</taxon>
        <taxon>Lamiales</taxon>
        <taxon>Pedaliaceae</taxon>
        <taxon>Sesamum</taxon>
    </lineage>
</organism>
<keyword evidence="1" id="KW-0863">Zinc-finger</keyword>
<dbReference type="EMBL" id="JACGWJ010000015">
    <property type="protein sequence ID" value="KAL0367738.1"/>
    <property type="molecule type" value="Genomic_DNA"/>
</dbReference>
<dbReference type="PANTHER" id="PTHR47481:SF36">
    <property type="entry name" value="CCHC-TYPE DOMAIN-CONTAINING PROTEIN"/>
    <property type="match status" value="1"/>
</dbReference>
<proteinExistence type="predicted"/>